<dbReference type="STRING" id="695939.SAMN00790413_05108"/>
<dbReference type="InterPro" id="IPR036237">
    <property type="entry name" value="Xyl_isomerase-like_sf"/>
</dbReference>
<organism evidence="2 3">
    <name type="scientific">Deinococcus hopiensis KR-140</name>
    <dbReference type="NCBI Taxonomy" id="695939"/>
    <lineage>
        <taxon>Bacteria</taxon>
        <taxon>Thermotogati</taxon>
        <taxon>Deinococcota</taxon>
        <taxon>Deinococci</taxon>
        <taxon>Deinococcales</taxon>
        <taxon>Deinococcaceae</taxon>
        <taxon>Deinococcus</taxon>
    </lineage>
</organism>
<reference evidence="2 3" key="1">
    <citation type="submission" date="2017-04" db="EMBL/GenBank/DDBJ databases">
        <authorList>
            <person name="Afonso C.L."/>
            <person name="Miller P.J."/>
            <person name="Scott M.A."/>
            <person name="Spackman E."/>
            <person name="Goraichik I."/>
            <person name="Dimitrov K.M."/>
            <person name="Suarez D.L."/>
            <person name="Swayne D.E."/>
        </authorList>
    </citation>
    <scope>NUCLEOTIDE SEQUENCE [LARGE SCALE GENOMIC DNA]</scope>
    <source>
        <strain evidence="2 3">KR-140</strain>
    </source>
</reference>
<dbReference type="Proteomes" id="UP000192582">
    <property type="component" value="Unassembled WGS sequence"/>
</dbReference>
<dbReference type="OrthoDB" id="9798407at2"/>
<proteinExistence type="predicted"/>
<gene>
    <name evidence="2" type="ORF">SAMN00790413_05108</name>
</gene>
<feature type="domain" description="Xylose isomerase-like TIM barrel" evidence="1">
    <location>
        <begin position="32"/>
        <end position="247"/>
    </location>
</feature>
<evidence type="ECO:0000259" key="1">
    <source>
        <dbReference type="Pfam" id="PF01261"/>
    </source>
</evidence>
<evidence type="ECO:0000313" key="3">
    <source>
        <dbReference type="Proteomes" id="UP000192582"/>
    </source>
</evidence>
<keyword evidence="2" id="KW-0413">Isomerase</keyword>
<dbReference type="InterPro" id="IPR050312">
    <property type="entry name" value="IolE/XylAMocC-like"/>
</dbReference>
<keyword evidence="3" id="KW-1185">Reference proteome</keyword>
<dbReference type="Pfam" id="PF01261">
    <property type="entry name" value="AP_endonuc_2"/>
    <property type="match status" value="1"/>
</dbReference>
<dbReference type="Gene3D" id="3.20.20.150">
    <property type="entry name" value="Divalent-metal-dependent TIM barrel enzymes"/>
    <property type="match status" value="1"/>
</dbReference>
<dbReference type="EMBL" id="FWWU01000007">
    <property type="protein sequence ID" value="SMB84383.1"/>
    <property type="molecule type" value="Genomic_DNA"/>
</dbReference>
<dbReference type="InterPro" id="IPR013022">
    <property type="entry name" value="Xyl_isomerase-like_TIM-brl"/>
</dbReference>
<sequence>MTDAQDTPRGTLSVQMYTFRNAHPADPSATIAQVAGIGFKYIEPFGIGNRQQVPNARMATAAATRRALDDHGLRVSSVHSAAPYGPETEAILDELELIGANLAFASWSGEVHGFDRDALSTLGSTQRFADAMNEAAQNASRRGIRIGYHNHFWEWNTLENGHSAYETLLNLLDPAVFLEMDTYWVRTAGQNPVELLERFGDRVLALHIKDGPATQEGDQVPLGGGVVDYRAALLAAPSAQWHVLEMDRSAGDVFADVEQSAKRLIEEGLSSWE</sequence>
<protein>
    <submittedName>
        <fullName evidence="2">Sugar phosphate isomerase/epimerase</fullName>
    </submittedName>
</protein>
<accession>A0A1W1UTJ6</accession>
<evidence type="ECO:0000313" key="2">
    <source>
        <dbReference type="EMBL" id="SMB84383.1"/>
    </source>
</evidence>
<name>A0A1W1UTJ6_9DEIO</name>
<dbReference type="AlphaFoldDB" id="A0A1W1UTJ6"/>
<dbReference type="SUPFAM" id="SSF51658">
    <property type="entry name" value="Xylose isomerase-like"/>
    <property type="match status" value="1"/>
</dbReference>
<dbReference type="RefSeq" id="WP_084046804.1">
    <property type="nucleotide sequence ID" value="NZ_FWWU01000007.1"/>
</dbReference>
<dbReference type="PANTHER" id="PTHR12110:SF41">
    <property type="entry name" value="INOSOSE DEHYDRATASE"/>
    <property type="match status" value="1"/>
</dbReference>
<dbReference type="PANTHER" id="PTHR12110">
    <property type="entry name" value="HYDROXYPYRUVATE ISOMERASE"/>
    <property type="match status" value="1"/>
</dbReference>
<dbReference type="GO" id="GO:0016853">
    <property type="term" value="F:isomerase activity"/>
    <property type="evidence" value="ECO:0007669"/>
    <property type="project" value="UniProtKB-KW"/>
</dbReference>